<dbReference type="AlphaFoldDB" id="A0A507DSI0"/>
<dbReference type="EMBL" id="QEAQ01000144">
    <property type="protein sequence ID" value="TPX54709.1"/>
    <property type="molecule type" value="Genomic_DNA"/>
</dbReference>
<protein>
    <submittedName>
        <fullName evidence="6">Uncharacterized protein</fullName>
    </submittedName>
</protein>
<dbReference type="PANTHER" id="PTHR18763:SF0">
    <property type="entry name" value="WD REPEAT-CONTAINING PROTEIN 18"/>
    <property type="match status" value="1"/>
</dbReference>
<feature type="region of interest" description="Disordered" evidence="5">
    <location>
        <begin position="424"/>
        <end position="444"/>
    </location>
</feature>
<evidence type="ECO:0000313" key="6">
    <source>
        <dbReference type="EMBL" id="TPX54709.1"/>
    </source>
</evidence>
<dbReference type="STRING" id="109895.A0A507DSI0"/>
<dbReference type="GO" id="GO:0120330">
    <property type="term" value="C:rixosome complex"/>
    <property type="evidence" value="ECO:0007669"/>
    <property type="project" value="TreeGrafter"/>
</dbReference>
<dbReference type="SUPFAM" id="SSF50998">
    <property type="entry name" value="Quinoprotein alcohol dehydrogenase-like"/>
    <property type="match status" value="1"/>
</dbReference>
<evidence type="ECO:0000313" key="7">
    <source>
        <dbReference type="Proteomes" id="UP000318582"/>
    </source>
</evidence>
<dbReference type="GO" id="GO:0006261">
    <property type="term" value="P:DNA-templated DNA replication"/>
    <property type="evidence" value="ECO:0007669"/>
    <property type="project" value="TreeGrafter"/>
</dbReference>
<dbReference type="PROSITE" id="PS50294">
    <property type="entry name" value="WD_REPEATS_REGION"/>
    <property type="match status" value="2"/>
</dbReference>
<evidence type="ECO:0000256" key="3">
    <source>
        <dbReference type="ARBA" id="ARBA00022737"/>
    </source>
</evidence>
<proteinExistence type="inferred from homology"/>
<dbReference type="GO" id="GO:0005656">
    <property type="term" value="C:nuclear pre-replicative complex"/>
    <property type="evidence" value="ECO:0007669"/>
    <property type="project" value="TreeGrafter"/>
</dbReference>
<dbReference type="GO" id="GO:0006364">
    <property type="term" value="P:rRNA processing"/>
    <property type="evidence" value="ECO:0007669"/>
    <property type="project" value="TreeGrafter"/>
</dbReference>
<evidence type="ECO:0000256" key="1">
    <source>
        <dbReference type="ARBA" id="ARBA00010143"/>
    </source>
</evidence>
<feature type="repeat" description="WD" evidence="4">
    <location>
        <begin position="276"/>
        <end position="317"/>
    </location>
</feature>
<name>A0A507DSI0_9FUNG</name>
<dbReference type="InterPro" id="IPR020472">
    <property type="entry name" value="WD40_PAC1"/>
</dbReference>
<reference evidence="6 7" key="1">
    <citation type="journal article" date="2019" name="Sci. Rep.">
        <title>Comparative genomics of chytrid fungi reveal insights into the obligate biotrophic and pathogenic lifestyle of Synchytrium endobioticum.</title>
        <authorList>
            <person name="van de Vossenberg B.T.L.H."/>
            <person name="Warris S."/>
            <person name="Nguyen H.D.T."/>
            <person name="van Gent-Pelzer M.P.E."/>
            <person name="Joly D.L."/>
            <person name="van de Geest H.C."/>
            <person name="Bonants P.J.M."/>
            <person name="Smith D.S."/>
            <person name="Levesque C.A."/>
            <person name="van der Lee T.A.J."/>
        </authorList>
    </citation>
    <scope>NUCLEOTIDE SEQUENCE [LARGE SCALE GENOMIC DNA]</scope>
    <source>
        <strain evidence="6 7">CBS 809.83</strain>
    </source>
</reference>
<keyword evidence="3" id="KW-0677">Repeat</keyword>
<evidence type="ECO:0000256" key="4">
    <source>
        <dbReference type="PROSITE-ProRule" id="PRU00221"/>
    </source>
</evidence>
<feature type="compositionally biased region" description="Low complexity" evidence="5">
    <location>
        <begin position="427"/>
        <end position="442"/>
    </location>
</feature>
<dbReference type="Gene3D" id="2.130.10.10">
    <property type="entry name" value="YVTN repeat-like/Quinoprotein amine dehydrogenase"/>
    <property type="match status" value="3"/>
</dbReference>
<feature type="repeat" description="WD" evidence="4">
    <location>
        <begin position="122"/>
        <end position="155"/>
    </location>
</feature>
<sequence>MLAEIAVTASSTDNLVHIWDLRSGAVLGSLKGNKSNQRCTTLLPVGGAGGSLYSSSFLTAQNDRALVHVWNWAKGQLQVKFGLPEKLSSLCASHSGMYCVGGGQSGRVYVWQMNTGKLLRMFDAHYKAVRVIRFTADDAAFVTGGEDSVANVWRLAEVIDPQLDNVVSPHCSLSGHALPLTDIACGIGLFGNTRIVTSSADRTCKIWEASSGDLLNTIVFPKSISSLALDPTETRLYSGSSDGLIYCTNLYHQSSDGQTHGMTQGVDAGETDPGVFTGHTQNVTSLCFSFDGSLLLSGSEDGTAIVWDAASKQSLRTFTTHKAPVSSVNVLLKPPHLMDAGAASSGPYATHIRPWQRHSTAGTDDMMQQQTVEDFSWRMPATSGVSSDIALERTTVHPSSLSTPSSTSAFLCSVDQQVRQIHRAAAQDNNSNNSSQSSQFQDTAEMLAQRNSKVLEANNGLYQAAVTQLIRDVKQDHD</sequence>
<dbReference type="InterPro" id="IPR011047">
    <property type="entry name" value="Quinoprotein_ADH-like_sf"/>
</dbReference>
<dbReference type="PROSITE" id="PS50082">
    <property type="entry name" value="WD_REPEATS_2"/>
    <property type="match status" value="3"/>
</dbReference>
<comment type="caution">
    <text evidence="6">The sequence shown here is derived from an EMBL/GenBank/DDBJ whole genome shotgun (WGS) entry which is preliminary data.</text>
</comment>
<dbReference type="InterPro" id="IPR045227">
    <property type="entry name" value="WDR18/Ipi3/RID3"/>
</dbReference>
<dbReference type="InterPro" id="IPR001680">
    <property type="entry name" value="WD40_rpt"/>
</dbReference>
<evidence type="ECO:0000256" key="2">
    <source>
        <dbReference type="ARBA" id="ARBA00022574"/>
    </source>
</evidence>
<comment type="similarity">
    <text evidence="1">Belongs to the WD repeat IPI3/WDR18 family.</text>
</comment>
<dbReference type="SMART" id="SM00320">
    <property type="entry name" value="WD40"/>
    <property type="match status" value="6"/>
</dbReference>
<evidence type="ECO:0000256" key="5">
    <source>
        <dbReference type="SAM" id="MobiDB-lite"/>
    </source>
</evidence>
<feature type="repeat" description="WD" evidence="4">
    <location>
        <begin position="173"/>
        <end position="217"/>
    </location>
</feature>
<gene>
    <name evidence="6" type="ORF">PhCBS80983_g05812</name>
</gene>
<accession>A0A507DSI0</accession>
<dbReference type="Proteomes" id="UP000318582">
    <property type="component" value="Unassembled WGS sequence"/>
</dbReference>
<keyword evidence="7" id="KW-1185">Reference proteome</keyword>
<dbReference type="Pfam" id="PF00400">
    <property type="entry name" value="WD40"/>
    <property type="match status" value="4"/>
</dbReference>
<organism evidence="6 7">
    <name type="scientific">Powellomyces hirtus</name>
    <dbReference type="NCBI Taxonomy" id="109895"/>
    <lineage>
        <taxon>Eukaryota</taxon>
        <taxon>Fungi</taxon>
        <taxon>Fungi incertae sedis</taxon>
        <taxon>Chytridiomycota</taxon>
        <taxon>Chytridiomycota incertae sedis</taxon>
        <taxon>Chytridiomycetes</taxon>
        <taxon>Spizellomycetales</taxon>
        <taxon>Powellomycetaceae</taxon>
        <taxon>Powellomyces</taxon>
    </lineage>
</organism>
<dbReference type="InterPro" id="IPR015943">
    <property type="entry name" value="WD40/YVTN_repeat-like_dom_sf"/>
</dbReference>
<keyword evidence="2 4" id="KW-0853">WD repeat</keyword>
<dbReference type="PANTHER" id="PTHR18763">
    <property type="entry name" value="WD-REPEAT PROTEIN 18"/>
    <property type="match status" value="1"/>
</dbReference>
<dbReference type="PRINTS" id="PR00320">
    <property type="entry name" value="GPROTEINBRPT"/>
</dbReference>